<dbReference type="Proteomes" id="UP000297245">
    <property type="component" value="Unassembled WGS sequence"/>
</dbReference>
<gene>
    <name evidence="2" type="ORF">K435DRAFT_872155</name>
</gene>
<sequence length="247" mass="27278">MSDAAQFLGCSPLLNTSLGPTGKAGQNYKYYLILGGPKAGVYVDQKLASLLARNSSQKEPKGYNDENLINHTWTYYCQETHEHSPDQKEPYRSPFISDQSNHVESQDTIDSMAQEIQSLNLQATTPAQPSVKATFTKVSQADLIAYGSPFPKFPSTSSASSPSKKKARSASPTKARKPVPDISSSSEVKEEKQTKYYVLRYNGGVDFYSDMSSAFNAYSQLHIKGLGPDMRISTNFDLAMEFVDEKI</sequence>
<evidence type="ECO:0000313" key="2">
    <source>
        <dbReference type="EMBL" id="THU82584.1"/>
    </source>
</evidence>
<evidence type="ECO:0000256" key="1">
    <source>
        <dbReference type="SAM" id="MobiDB-lite"/>
    </source>
</evidence>
<feature type="region of interest" description="Disordered" evidence="1">
    <location>
        <begin position="153"/>
        <end position="187"/>
    </location>
</feature>
<reference evidence="2 3" key="1">
    <citation type="journal article" date="2019" name="Nat. Ecol. Evol.">
        <title>Megaphylogeny resolves global patterns of mushroom evolution.</title>
        <authorList>
            <person name="Varga T."/>
            <person name="Krizsan K."/>
            <person name="Foldi C."/>
            <person name="Dima B."/>
            <person name="Sanchez-Garcia M."/>
            <person name="Sanchez-Ramirez S."/>
            <person name="Szollosi G.J."/>
            <person name="Szarkandi J.G."/>
            <person name="Papp V."/>
            <person name="Albert L."/>
            <person name="Andreopoulos W."/>
            <person name="Angelini C."/>
            <person name="Antonin V."/>
            <person name="Barry K.W."/>
            <person name="Bougher N.L."/>
            <person name="Buchanan P."/>
            <person name="Buyck B."/>
            <person name="Bense V."/>
            <person name="Catcheside P."/>
            <person name="Chovatia M."/>
            <person name="Cooper J."/>
            <person name="Damon W."/>
            <person name="Desjardin D."/>
            <person name="Finy P."/>
            <person name="Geml J."/>
            <person name="Haridas S."/>
            <person name="Hughes K."/>
            <person name="Justo A."/>
            <person name="Karasinski D."/>
            <person name="Kautmanova I."/>
            <person name="Kiss B."/>
            <person name="Kocsube S."/>
            <person name="Kotiranta H."/>
            <person name="LaButti K.M."/>
            <person name="Lechner B.E."/>
            <person name="Liimatainen K."/>
            <person name="Lipzen A."/>
            <person name="Lukacs Z."/>
            <person name="Mihaltcheva S."/>
            <person name="Morgado L.N."/>
            <person name="Niskanen T."/>
            <person name="Noordeloos M.E."/>
            <person name="Ohm R.A."/>
            <person name="Ortiz-Santana B."/>
            <person name="Ovrebo C."/>
            <person name="Racz N."/>
            <person name="Riley R."/>
            <person name="Savchenko A."/>
            <person name="Shiryaev A."/>
            <person name="Soop K."/>
            <person name="Spirin V."/>
            <person name="Szebenyi C."/>
            <person name="Tomsovsky M."/>
            <person name="Tulloss R.E."/>
            <person name="Uehling J."/>
            <person name="Grigoriev I.V."/>
            <person name="Vagvolgyi C."/>
            <person name="Papp T."/>
            <person name="Martin F.M."/>
            <person name="Miettinen O."/>
            <person name="Hibbett D.S."/>
            <person name="Nagy L.G."/>
        </authorList>
    </citation>
    <scope>NUCLEOTIDE SEQUENCE [LARGE SCALE GENOMIC DNA]</scope>
    <source>
        <strain evidence="2 3">CBS 962.96</strain>
    </source>
</reference>
<feature type="compositionally biased region" description="Polar residues" evidence="1">
    <location>
        <begin position="96"/>
        <end position="106"/>
    </location>
</feature>
<name>A0A4S8L2A7_DENBC</name>
<evidence type="ECO:0000313" key="3">
    <source>
        <dbReference type="Proteomes" id="UP000297245"/>
    </source>
</evidence>
<dbReference type="EMBL" id="ML179721">
    <property type="protein sequence ID" value="THU82584.1"/>
    <property type="molecule type" value="Genomic_DNA"/>
</dbReference>
<organism evidence="2 3">
    <name type="scientific">Dendrothele bispora (strain CBS 962.96)</name>
    <dbReference type="NCBI Taxonomy" id="1314807"/>
    <lineage>
        <taxon>Eukaryota</taxon>
        <taxon>Fungi</taxon>
        <taxon>Dikarya</taxon>
        <taxon>Basidiomycota</taxon>
        <taxon>Agaricomycotina</taxon>
        <taxon>Agaricomycetes</taxon>
        <taxon>Agaricomycetidae</taxon>
        <taxon>Agaricales</taxon>
        <taxon>Agaricales incertae sedis</taxon>
        <taxon>Dendrothele</taxon>
    </lineage>
</organism>
<feature type="compositionally biased region" description="Basic and acidic residues" evidence="1">
    <location>
        <begin position="80"/>
        <end position="91"/>
    </location>
</feature>
<keyword evidence="3" id="KW-1185">Reference proteome</keyword>
<feature type="region of interest" description="Disordered" evidence="1">
    <location>
        <begin position="80"/>
        <end position="106"/>
    </location>
</feature>
<dbReference type="AlphaFoldDB" id="A0A4S8L2A7"/>
<accession>A0A4S8L2A7</accession>
<proteinExistence type="predicted"/>
<protein>
    <submittedName>
        <fullName evidence="2">Uncharacterized protein</fullName>
    </submittedName>
</protein>
<feature type="compositionally biased region" description="Low complexity" evidence="1">
    <location>
        <begin position="153"/>
        <end position="162"/>
    </location>
</feature>